<evidence type="ECO:0000256" key="1">
    <source>
        <dbReference type="ARBA" id="ARBA00023015"/>
    </source>
</evidence>
<keyword evidence="7" id="KW-1185">Reference proteome</keyword>
<dbReference type="Proteomes" id="UP000599523">
    <property type="component" value="Unassembled WGS sequence"/>
</dbReference>
<feature type="DNA-binding region" description="H-T-H motif" evidence="4">
    <location>
        <begin position="35"/>
        <end position="54"/>
    </location>
</feature>
<protein>
    <submittedName>
        <fullName evidence="6">TetR family transcriptional regulator</fullName>
    </submittedName>
</protein>
<dbReference type="Gene3D" id="1.10.10.60">
    <property type="entry name" value="Homeodomain-like"/>
    <property type="match status" value="1"/>
</dbReference>
<dbReference type="PROSITE" id="PS50977">
    <property type="entry name" value="HTH_TETR_2"/>
    <property type="match status" value="1"/>
</dbReference>
<comment type="caution">
    <text evidence="6">The sequence shown here is derived from an EMBL/GenBank/DDBJ whole genome shotgun (WGS) entry which is preliminary data.</text>
</comment>
<dbReference type="GO" id="GO:0000976">
    <property type="term" value="F:transcription cis-regulatory region binding"/>
    <property type="evidence" value="ECO:0007669"/>
    <property type="project" value="TreeGrafter"/>
</dbReference>
<dbReference type="Pfam" id="PF00440">
    <property type="entry name" value="TetR_N"/>
    <property type="match status" value="1"/>
</dbReference>
<organism evidence="6 7">
    <name type="scientific">Azoarcus taiwanensis</name>
    <dbReference type="NCBI Taxonomy" id="666964"/>
    <lineage>
        <taxon>Bacteria</taxon>
        <taxon>Pseudomonadati</taxon>
        <taxon>Pseudomonadota</taxon>
        <taxon>Betaproteobacteria</taxon>
        <taxon>Rhodocyclales</taxon>
        <taxon>Zoogloeaceae</taxon>
        <taxon>Azoarcus</taxon>
    </lineage>
</organism>
<dbReference type="EMBL" id="WTVM01000024">
    <property type="protein sequence ID" value="NMG02492.1"/>
    <property type="molecule type" value="Genomic_DNA"/>
</dbReference>
<dbReference type="AlphaFoldDB" id="A0A972FC20"/>
<dbReference type="PANTHER" id="PTHR30055">
    <property type="entry name" value="HTH-TYPE TRANSCRIPTIONAL REGULATOR RUTR"/>
    <property type="match status" value="1"/>
</dbReference>
<evidence type="ECO:0000313" key="7">
    <source>
        <dbReference type="Proteomes" id="UP000599523"/>
    </source>
</evidence>
<keyword evidence="2 4" id="KW-0238">DNA-binding</keyword>
<gene>
    <name evidence="6" type="ORF">GPA21_05850</name>
</gene>
<dbReference type="PANTHER" id="PTHR30055:SF234">
    <property type="entry name" value="HTH-TYPE TRANSCRIPTIONAL REGULATOR BETI"/>
    <property type="match status" value="1"/>
</dbReference>
<evidence type="ECO:0000256" key="2">
    <source>
        <dbReference type="ARBA" id="ARBA00023125"/>
    </source>
</evidence>
<evidence type="ECO:0000256" key="3">
    <source>
        <dbReference type="ARBA" id="ARBA00023163"/>
    </source>
</evidence>
<proteinExistence type="predicted"/>
<dbReference type="RefSeq" id="WP_168987275.1">
    <property type="nucleotide sequence ID" value="NZ_CAWPHM010000166.1"/>
</dbReference>
<sequence>MGTQERKLREREAREALFLDTAERMIAENGFMKLQMGPLAAACDYATGTLYQHFQSKEDLLLAMTSREFEVHLDFFRKVERWQGGTPRERMIAIAVAELEFARRHPQHMKLKHYVLTEAVWEQTSEARRTEALACSGPMSEIVNRIVRDAVEAGDLDTRGLSLTATSLGPWSLCEGMTALGQVQGLMEALQIADSERLLFRHLQTLLNGMGWQPLVELSDDGETAALVSRIRKEVFDISRP</sequence>
<evidence type="ECO:0000259" key="5">
    <source>
        <dbReference type="PROSITE" id="PS50977"/>
    </source>
</evidence>
<dbReference type="PRINTS" id="PR00455">
    <property type="entry name" value="HTHTETR"/>
</dbReference>
<keyword evidence="1" id="KW-0805">Transcription regulation</keyword>
<keyword evidence="3" id="KW-0804">Transcription</keyword>
<name>A0A972FC20_9RHOO</name>
<dbReference type="Gene3D" id="1.10.357.10">
    <property type="entry name" value="Tetracycline Repressor, domain 2"/>
    <property type="match status" value="1"/>
</dbReference>
<dbReference type="SUPFAM" id="SSF46689">
    <property type="entry name" value="Homeodomain-like"/>
    <property type="match status" value="1"/>
</dbReference>
<reference evidence="6" key="1">
    <citation type="submission" date="2019-12" db="EMBL/GenBank/DDBJ databases">
        <title>Comparative genomics gives insights into the taxonomy of the Azoarcus-Aromatoleum group and reveals separate origins of nif in the plant-associated Azoarcus and non-plant-associated Aromatoleum sub-groups.</title>
        <authorList>
            <person name="Lafos M."/>
            <person name="Maluk M."/>
            <person name="Batista M."/>
            <person name="Junghare M."/>
            <person name="Carmona M."/>
            <person name="Faoro H."/>
            <person name="Cruz L.M."/>
            <person name="Battistoni F."/>
            <person name="De Souza E."/>
            <person name="Pedrosa F."/>
            <person name="Chen W.-M."/>
            <person name="Poole P.S."/>
            <person name="Dixon R.A."/>
            <person name="James E.K."/>
        </authorList>
    </citation>
    <scope>NUCLEOTIDE SEQUENCE</scope>
    <source>
        <strain evidence="6">NSC3</strain>
    </source>
</reference>
<evidence type="ECO:0000313" key="6">
    <source>
        <dbReference type="EMBL" id="NMG02492.1"/>
    </source>
</evidence>
<dbReference type="InterPro" id="IPR001647">
    <property type="entry name" value="HTH_TetR"/>
</dbReference>
<dbReference type="InterPro" id="IPR050109">
    <property type="entry name" value="HTH-type_TetR-like_transc_reg"/>
</dbReference>
<dbReference type="InterPro" id="IPR036271">
    <property type="entry name" value="Tet_transcr_reg_TetR-rel_C_sf"/>
</dbReference>
<dbReference type="InterPro" id="IPR009057">
    <property type="entry name" value="Homeodomain-like_sf"/>
</dbReference>
<evidence type="ECO:0000256" key="4">
    <source>
        <dbReference type="PROSITE-ProRule" id="PRU00335"/>
    </source>
</evidence>
<dbReference type="GO" id="GO:0003700">
    <property type="term" value="F:DNA-binding transcription factor activity"/>
    <property type="evidence" value="ECO:0007669"/>
    <property type="project" value="TreeGrafter"/>
</dbReference>
<accession>A0A972FC20</accession>
<feature type="domain" description="HTH tetR-type" evidence="5">
    <location>
        <begin position="12"/>
        <end position="72"/>
    </location>
</feature>
<dbReference type="SUPFAM" id="SSF48498">
    <property type="entry name" value="Tetracyclin repressor-like, C-terminal domain"/>
    <property type="match status" value="1"/>
</dbReference>